<evidence type="ECO:0000256" key="1">
    <source>
        <dbReference type="ARBA" id="ARBA00004448"/>
    </source>
</evidence>
<feature type="repeat" description="Solcar" evidence="15">
    <location>
        <begin position="595"/>
        <end position="683"/>
    </location>
</feature>
<dbReference type="InterPro" id="IPR002048">
    <property type="entry name" value="EF_hand_dom"/>
</dbReference>
<comment type="similarity">
    <text evidence="2">Belongs to the mitochondrial carrier (TC 2.A.29) family.</text>
</comment>
<reference evidence="19" key="1">
    <citation type="journal article" date="2018" name="Nat. Microbiol.">
        <title>Leveraging single-cell genomics to expand the fungal tree of life.</title>
        <authorList>
            <person name="Ahrendt S.R."/>
            <person name="Quandt C.A."/>
            <person name="Ciobanu D."/>
            <person name="Clum A."/>
            <person name="Salamov A."/>
            <person name="Andreopoulos B."/>
            <person name="Cheng J.F."/>
            <person name="Woyke T."/>
            <person name="Pelin A."/>
            <person name="Henrissat B."/>
            <person name="Reynolds N.K."/>
            <person name="Benny G.L."/>
            <person name="Smith M.E."/>
            <person name="James T.Y."/>
            <person name="Grigoriev I.V."/>
        </authorList>
    </citation>
    <scope>NUCLEOTIDE SEQUENCE [LARGE SCALE GENOMIC DNA]</scope>
    <source>
        <strain evidence="19">RSA 468</strain>
    </source>
</reference>
<dbReference type="SUPFAM" id="SSF103506">
    <property type="entry name" value="Mitochondrial carrier"/>
    <property type="match status" value="1"/>
</dbReference>
<feature type="repeat" description="Solcar" evidence="15">
    <location>
        <begin position="497"/>
        <end position="585"/>
    </location>
</feature>
<evidence type="ECO:0000256" key="9">
    <source>
        <dbReference type="ARBA" id="ARBA00023128"/>
    </source>
</evidence>
<dbReference type="PROSITE" id="PS50222">
    <property type="entry name" value="EF_HAND_2"/>
    <property type="match status" value="2"/>
</dbReference>
<evidence type="ECO:0000256" key="7">
    <source>
        <dbReference type="ARBA" id="ARBA00022837"/>
    </source>
</evidence>
<evidence type="ECO:0000313" key="18">
    <source>
        <dbReference type="EMBL" id="RKP35745.1"/>
    </source>
</evidence>
<dbReference type="OrthoDB" id="2161at2759"/>
<evidence type="ECO:0000256" key="11">
    <source>
        <dbReference type="ARBA" id="ARBA00038674"/>
    </source>
</evidence>
<evidence type="ECO:0000313" key="19">
    <source>
        <dbReference type="Proteomes" id="UP000268162"/>
    </source>
</evidence>
<dbReference type="GO" id="GO:0005743">
    <property type="term" value="C:mitochondrial inner membrane"/>
    <property type="evidence" value="ECO:0007669"/>
    <property type="project" value="UniProtKB-SubCell"/>
</dbReference>
<dbReference type="InterPro" id="IPR002067">
    <property type="entry name" value="MCP"/>
</dbReference>
<evidence type="ECO:0000256" key="14">
    <source>
        <dbReference type="ARBA" id="ARBA00082232"/>
    </source>
</evidence>
<evidence type="ECO:0000256" key="6">
    <source>
        <dbReference type="ARBA" id="ARBA00022792"/>
    </source>
</evidence>
<dbReference type="Gene3D" id="1.50.40.10">
    <property type="entry name" value="Mitochondrial carrier domain"/>
    <property type="match status" value="1"/>
</dbReference>
<comment type="subcellular location">
    <subcellularLocation>
        <location evidence="1">Mitochondrion inner membrane</location>
        <topology evidence="1">Multi-pass membrane protein</topology>
    </subcellularLocation>
</comment>
<evidence type="ECO:0000256" key="12">
    <source>
        <dbReference type="ARBA" id="ARBA00059916"/>
    </source>
</evidence>
<dbReference type="InterPro" id="IPR023395">
    <property type="entry name" value="MCP_dom_sf"/>
</dbReference>
<dbReference type="PRINTS" id="PR00926">
    <property type="entry name" value="MITOCARRIER"/>
</dbReference>
<dbReference type="GO" id="GO:0043490">
    <property type="term" value="P:malate-aspartate shuttle"/>
    <property type="evidence" value="ECO:0007669"/>
    <property type="project" value="TreeGrafter"/>
</dbReference>
<evidence type="ECO:0000259" key="17">
    <source>
        <dbReference type="PROSITE" id="PS50222"/>
    </source>
</evidence>
<evidence type="ECO:0000256" key="16">
    <source>
        <dbReference type="SAM" id="MobiDB-lite"/>
    </source>
</evidence>
<dbReference type="InterPro" id="IPR051028">
    <property type="entry name" value="Mito_Solute_Carrier"/>
</dbReference>
<protein>
    <recommendedName>
        <fullName evidence="13">Mitochondrial aspartate-glutamate transporter AGC1</fullName>
    </recommendedName>
    <alternativeName>
        <fullName evidence="14">Aspartate-glutamate carrier 1</fullName>
    </alternativeName>
</protein>
<evidence type="ECO:0000256" key="2">
    <source>
        <dbReference type="ARBA" id="ARBA00006375"/>
    </source>
</evidence>
<dbReference type="InterPro" id="IPR011992">
    <property type="entry name" value="EF-hand-dom_pair"/>
</dbReference>
<keyword evidence="3" id="KW-0813">Transport</keyword>
<dbReference type="Gene3D" id="1.10.238.10">
    <property type="entry name" value="EF-hand"/>
    <property type="match status" value="1"/>
</dbReference>
<dbReference type="EMBL" id="ML002798">
    <property type="protein sequence ID" value="RKP35745.1"/>
    <property type="molecule type" value="Genomic_DNA"/>
</dbReference>
<dbReference type="AlphaFoldDB" id="A0A4P9ZQY8"/>
<keyword evidence="8" id="KW-1133">Transmembrane helix</keyword>
<evidence type="ECO:0000256" key="8">
    <source>
        <dbReference type="ARBA" id="ARBA00022989"/>
    </source>
</evidence>
<dbReference type="GO" id="GO:0015183">
    <property type="term" value="F:L-aspartate transmembrane transporter activity"/>
    <property type="evidence" value="ECO:0007669"/>
    <property type="project" value="TreeGrafter"/>
</dbReference>
<comment type="function">
    <text evidence="12">Calcium-dependent mitochondrial aspartate and glutamate carrier. Transport of glutamate in mitochondria is required for mitochondrial transamination reactions and ornithine synthesis. Plays also a role in malate-aspartate NADH shuttle, which is critical for growth on acetate and fatty acids.</text>
</comment>
<dbReference type="PANTHER" id="PTHR45678:SF9">
    <property type="entry name" value="CALCIUM-BINDING MITOCHONDRIAL CARRIER PROTEIN ARALAR1"/>
    <property type="match status" value="1"/>
</dbReference>
<evidence type="ECO:0000256" key="10">
    <source>
        <dbReference type="ARBA" id="ARBA00023136"/>
    </source>
</evidence>
<proteinExistence type="inferred from homology"/>
<dbReference type="SMART" id="SM00054">
    <property type="entry name" value="EFh"/>
    <property type="match status" value="2"/>
</dbReference>
<keyword evidence="4 15" id="KW-0812">Transmembrane</keyword>
<gene>
    <name evidence="18" type="ORF">BJ085DRAFT_41082</name>
</gene>
<organism evidence="18 19">
    <name type="scientific">Dimargaris cristalligena</name>
    <dbReference type="NCBI Taxonomy" id="215637"/>
    <lineage>
        <taxon>Eukaryota</taxon>
        <taxon>Fungi</taxon>
        <taxon>Fungi incertae sedis</taxon>
        <taxon>Zoopagomycota</taxon>
        <taxon>Kickxellomycotina</taxon>
        <taxon>Dimargaritomycetes</taxon>
        <taxon>Dimargaritales</taxon>
        <taxon>Dimargaritaceae</taxon>
        <taxon>Dimargaris</taxon>
    </lineage>
</organism>
<dbReference type="FunFam" id="1.50.40.10:FF:000004">
    <property type="entry name" value="Calcium-binding mitochondrial carrier protein Aralar1"/>
    <property type="match status" value="1"/>
</dbReference>
<evidence type="ECO:0000256" key="4">
    <source>
        <dbReference type="ARBA" id="ARBA00022692"/>
    </source>
</evidence>
<dbReference type="PANTHER" id="PTHR45678">
    <property type="entry name" value="MITOCHONDRIAL 2-OXODICARBOXYLATE CARRIER 1-RELATED"/>
    <property type="match status" value="1"/>
</dbReference>
<feature type="domain" description="EF-hand" evidence="17">
    <location>
        <begin position="109"/>
        <end position="144"/>
    </location>
</feature>
<sequence>MATDGAIPTELFHHTYHHDSAKHYQAAKAVFEQFASVQEEGERFMTSTDFARALWSLDPATQSLQQSPSSTSPSFSSAQYDILFRMADARKRGRISIADFQAFQLLLSRPYAEFEMAFKLLDTQGRGTLSLSDFKQIVTATEPTSSTTTPSTTPLHLDPAWLSLYARRSSPAAEGEIDYHVFGQMIHELQVQRLQHSFREADTSGCGVISPEAFQRIVYGFARERVSPLVLEHIPTLARLGGGSSPPPSALATLETEAVAAAGPLTYPLLVALYQLVQKTDWVEVILIQAAQRHPQGRVTRDSFLATAAQVTRAPLLTPLETDVLFHLVEVEAVSESTPLGSVQPSQGFALADFRRLLDPTWRKPIPSEIREATTTLATTTPVAAETSPYWGWAMGVFEQAYMFALGSIAGAVGATVVYPIDLVKTRMQNQRSAVVGELLYKNSMDCFRKVIKNEGPKGLYRGLAPQLVGVAPEKAIKLTMNDLVRKYTTDAKTGQIPLWAEVLAGCTAGGSQVVFTNPLEIVKIRLQVQGEMLKSVDVVPRQSAISIVRQLGLVGLYKGAGACLLRDIPFSAIYFPVYAHIKKDVFLECPGVKLGIWQLLVAGALAGMPAAYLTTPADVIKTRLQVEARQGQTAYNGIRDAARKIYAEEGFRAFFKGGVARIFRSSPQFGTTLMVYEVLQRYFPFAAAGSETSPGGSGALPPPVASPSNLAHRPLTKPGGGGLLSPTQALNISQQAPLAYLRMRNAVKLVQDVQYSFGKLPPVPTTTAPPSPQ</sequence>
<feature type="domain" description="EF-hand" evidence="17">
    <location>
        <begin position="189"/>
        <end position="224"/>
    </location>
</feature>
<keyword evidence="9" id="KW-0496">Mitochondrion</keyword>
<evidence type="ECO:0000256" key="3">
    <source>
        <dbReference type="ARBA" id="ARBA00022448"/>
    </source>
</evidence>
<dbReference type="Proteomes" id="UP000268162">
    <property type="component" value="Unassembled WGS sequence"/>
</dbReference>
<keyword evidence="5" id="KW-0677">Repeat</keyword>
<accession>A0A4P9ZQY8</accession>
<dbReference type="STRING" id="215637.A0A4P9ZQY8"/>
<dbReference type="PROSITE" id="PS50920">
    <property type="entry name" value="SOLCAR"/>
    <property type="match status" value="3"/>
</dbReference>
<evidence type="ECO:0000256" key="15">
    <source>
        <dbReference type="PROSITE-ProRule" id="PRU00282"/>
    </source>
</evidence>
<feature type="repeat" description="Solcar" evidence="15">
    <location>
        <begin position="398"/>
        <end position="488"/>
    </location>
</feature>
<keyword evidence="6" id="KW-0999">Mitochondrion inner membrane</keyword>
<comment type="subunit">
    <text evidence="11">Homodimer (via N-terminus).</text>
</comment>
<keyword evidence="10 15" id="KW-0472">Membrane</keyword>
<dbReference type="GO" id="GO:0005509">
    <property type="term" value="F:calcium ion binding"/>
    <property type="evidence" value="ECO:0007669"/>
    <property type="project" value="InterPro"/>
</dbReference>
<dbReference type="SUPFAM" id="SSF47473">
    <property type="entry name" value="EF-hand"/>
    <property type="match status" value="1"/>
</dbReference>
<keyword evidence="7" id="KW-0106">Calcium</keyword>
<evidence type="ECO:0000256" key="13">
    <source>
        <dbReference type="ARBA" id="ARBA00073787"/>
    </source>
</evidence>
<dbReference type="Pfam" id="PF00153">
    <property type="entry name" value="Mito_carr"/>
    <property type="match status" value="3"/>
</dbReference>
<dbReference type="GO" id="GO:0005313">
    <property type="term" value="F:L-glutamate transmembrane transporter activity"/>
    <property type="evidence" value="ECO:0007669"/>
    <property type="project" value="TreeGrafter"/>
</dbReference>
<name>A0A4P9ZQY8_9FUNG</name>
<dbReference type="InterPro" id="IPR018108">
    <property type="entry name" value="MCP_transmembrane"/>
</dbReference>
<keyword evidence="19" id="KW-1185">Reference proteome</keyword>
<evidence type="ECO:0000256" key="5">
    <source>
        <dbReference type="ARBA" id="ARBA00022737"/>
    </source>
</evidence>
<feature type="region of interest" description="Disordered" evidence="16">
    <location>
        <begin position="694"/>
        <end position="727"/>
    </location>
</feature>